<reference evidence="2 3" key="1">
    <citation type="journal article" date="2013" name="Front. Microbiol.">
        <title>The genome of the endophytic bacterium H. frisingense GSF30(T) identifies diverse strategies in the Herbaspirillum genus to interact with plants.</title>
        <authorList>
            <person name="Straub D."/>
            <person name="Rothballer M."/>
            <person name="Hartmann A."/>
            <person name="Ludewig U."/>
        </authorList>
    </citation>
    <scope>NUCLEOTIDE SEQUENCE [LARGE SCALE GENOMIC DNA]</scope>
    <source>
        <strain evidence="2 3">GSF30</strain>
    </source>
</reference>
<gene>
    <name evidence="2" type="ORF">HFRIS_014604</name>
</gene>
<dbReference type="PROSITE" id="PS51257">
    <property type="entry name" value="PROKAR_LIPOPROTEIN"/>
    <property type="match status" value="1"/>
</dbReference>
<evidence type="ECO:0000313" key="3">
    <source>
        <dbReference type="Proteomes" id="UP000006772"/>
    </source>
</evidence>
<evidence type="ECO:0000313" key="2">
    <source>
        <dbReference type="EMBL" id="EOA03918.1"/>
    </source>
</evidence>
<feature type="chain" id="PRO_5042617462" description="Lipoprotein" evidence="1">
    <location>
        <begin position="24"/>
        <end position="43"/>
    </location>
</feature>
<dbReference type="AlphaFoldDB" id="A0AAI9ID45"/>
<evidence type="ECO:0000256" key="1">
    <source>
        <dbReference type="SAM" id="SignalP"/>
    </source>
</evidence>
<sequence>MKRLASLLAASSLLLAVQGCACAPGFVGFDSRCQFSNVPSGQP</sequence>
<name>A0AAI9ID45_9BURK</name>
<dbReference type="EMBL" id="AEEC02000020">
    <property type="protein sequence ID" value="EOA03918.1"/>
    <property type="molecule type" value="Genomic_DNA"/>
</dbReference>
<keyword evidence="1" id="KW-0732">Signal</keyword>
<accession>A0AAI9ID45</accession>
<dbReference type="RefSeq" id="WP_006464152.1">
    <property type="nucleotide sequence ID" value="NZ_AEEC02000020.1"/>
</dbReference>
<feature type="signal peptide" evidence="1">
    <location>
        <begin position="1"/>
        <end position="23"/>
    </location>
</feature>
<proteinExistence type="predicted"/>
<comment type="caution">
    <text evidence="2">The sequence shown here is derived from an EMBL/GenBank/DDBJ whole genome shotgun (WGS) entry which is preliminary data.</text>
</comment>
<organism evidence="2 3">
    <name type="scientific">Herbaspirillum frisingense GSF30</name>
    <dbReference type="NCBI Taxonomy" id="864073"/>
    <lineage>
        <taxon>Bacteria</taxon>
        <taxon>Pseudomonadati</taxon>
        <taxon>Pseudomonadota</taxon>
        <taxon>Betaproteobacteria</taxon>
        <taxon>Burkholderiales</taxon>
        <taxon>Oxalobacteraceae</taxon>
        <taxon>Herbaspirillum</taxon>
    </lineage>
</organism>
<evidence type="ECO:0008006" key="4">
    <source>
        <dbReference type="Google" id="ProtNLM"/>
    </source>
</evidence>
<dbReference type="Proteomes" id="UP000006772">
    <property type="component" value="Unassembled WGS sequence"/>
</dbReference>
<protein>
    <recommendedName>
        <fullName evidence="4">Lipoprotein</fullName>
    </recommendedName>
</protein>